<evidence type="ECO:0000259" key="4">
    <source>
        <dbReference type="PROSITE" id="PS50106"/>
    </source>
</evidence>
<dbReference type="InterPro" id="IPR001478">
    <property type="entry name" value="PDZ"/>
</dbReference>
<dbReference type="SUPFAM" id="SSF50494">
    <property type="entry name" value="Trypsin-like serine proteases"/>
    <property type="match status" value="1"/>
</dbReference>
<keyword evidence="1" id="KW-0645">Protease</keyword>
<gene>
    <name evidence="5" type="ORF">Tfer_2522</name>
</gene>
<name>A0A0L6W026_9FIRM</name>
<feature type="transmembrane region" description="Helical" evidence="3">
    <location>
        <begin position="17"/>
        <end position="39"/>
    </location>
</feature>
<evidence type="ECO:0000313" key="5">
    <source>
        <dbReference type="EMBL" id="KNZ68907.1"/>
    </source>
</evidence>
<keyword evidence="3" id="KW-1133">Transmembrane helix</keyword>
<organism evidence="5 6">
    <name type="scientific">Thermincola ferriacetica</name>
    <dbReference type="NCBI Taxonomy" id="281456"/>
    <lineage>
        <taxon>Bacteria</taxon>
        <taxon>Bacillati</taxon>
        <taxon>Bacillota</taxon>
        <taxon>Clostridia</taxon>
        <taxon>Eubacteriales</taxon>
        <taxon>Thermincolaceae</taxon>
        <taxon>Thermincola</taxon>
    </lineage>
</organism>
<dbReference type="PATRIC" id="fig|281456.6.peg.2673"/>
<keyword evidence="3" id="KW-0472">Membrane</keyword>
<dbReference type="PROSITE" id="PS50106">
    <property type="entry name" value="PDZ"/>
    <property type="match status" value="1"/>
</dbReference>
<feature type="domain" description="PDZ" evidence="4">
    <location>
        <begin position="296"/>
        <end position="370"/>
    </location>
</feature>
<sequence>MYEHDRDFYDRPRRPGIFPYVAVALISAIIGGLLVAFLLPVRYQQPGAKNPYNINVPDVPPQVTAEGKSPVVEIAEKVGPAVVSVESRWKVAGGFDFFGFHSQDVAQGVGSGVIFDERGYIVTNYHVISSEKTGQLADEIAISLADGRQVPVKLVGYDAQTDLAVLKTNEKNLPIAKFGSSKRLKVGELAVAIGSPSGLEFARSVTVGVISGLNRTLELDERTFSLIQTDAAINPGNSGGALVNSRGEVVGINSVKLSAPGIEGMGFAIPIDDALPIIEDIINYGHVKRPWIGIKGWALNAIDAKANNVPQGVVIEEVVNGGPADKAGIRPGDILTKVNGKQITEFNVLTDVVQKQKIGSKITIEVYSTKDKSTRKVTVVLGEMPAEF</sequence>
<dbReference type="Pfam" id="PF13365">
    <property type="entry name" value="Trypsin_2"/>
    <property type="match status" value="1"/>
</dbReference>
<dbReference type="PANTHER" id="PTHR43343">
    <property type="entry name" value="PEPTIDASE S12"/>
    <property type="match status" value="1"/>
</dbReference>
<dbReference type="Gene3D" id="2.30.42.10">
    <property type="match status" value="1"/>
</dbReference>
<evidence type="ECO:0000256" key="1">
    <source>
        <dbReference type="ARBA" id="ARBA00022670"/>
    </source>
</evidence>
<keyword evidence="3" id="KW-0812">Transmembrane</keyword>
<protein>
    <submittedName>
        <fullName evidence="5">HtrA2 peptidase</fullName>
    </submittedName>
</protein>
<dbReference type="Gene3D" id="2.40.10.120">
    <property type="match status" value="1"/>
</dbReference>
<dbReference type="SUPFAM" id="SSF50156">
    <property type="entry name" value="PDZ domain-like"/>
    <property type="match status" value="1"/>
</dbReference>
<dbReference type="Proteomes" id="UP000037175">
    <property type="component" value="Unassembled WGS sequence"/>
</dbReference>
<dbReference type="PRINTS" id="PR00834">
    <property type="entry name" value="PROTEASES2C"/>
</dbReference>
<accession>A0A0L6W026</accession>
<dbReference type="PANTHER" id="PTHR43343:SF3">
    <property type="entry name" value="PROTEASE DO-LIKE 8, CHLOROPLASTIC"/>
    <property type="match status" value="1"/>
</dbReference>
<dbReference type="SMART" id="SM00228">
    <property type="entry name" value="PDZ"/>
    <property type="match status" value="1"/>
</dbReference>
<dbReference type="InterPro" id="IPR009003">
    <property type="entry name" value="Peptidase_S1_PA"/>
</dbReference>
<evidence type="ECO:0000313" key="6">
    <source>
        <dbReference type="Proteomes" id="UP000037175"/>
    </source>
</evidence>
<dbReference type="AlphaFoldDB" id="A0A0L6W026"/>
<keyword evidence="2" id="KW-0378">Hydrolase</keyword>
<dbReference type="GO" id="GO:0004252">
    <property type="term" value="F:serine-type endopeptidase activity"/>
    <property type="evidence" value="ECO:0007669"/>
    <property type="project" value="InterPro"/>
</dbReference>
<dbReference type="GO" id="GO:0006508">
    <property type="term" value="P:proteolysis"/>
    <property type="evidence" value="ECO:0007669"/>
    <property type="project" value="UniProtKB-KW"/>
</dbReference>
<dbReference type="InterPro" id="IPR041489">
    <property type="entry name" value="PDZ_6"/>
</dbReference>
<proteinExistence type="predicted"/>
<dbReference type="InterPro" id="IPR036034">
    <property type="entry name" value="PDZ_sf"/>
</dbReference>
<dbReference type="RefSeq" id="WP_013119090.1">
    <property type="nucleotide sequence ID" value="NZ_LGTE01000020.1"/>
</dbReference>
<evidence type="ECO:0000256" key="3">
    <source>
        <dbReference type="SAM" id="Phobius"/>
    </source>
</evidence>
<dbReference type="EMBL" id="LGTE01000020">
    <property type="protein sequence ID" value="KNZ68907.1"/>
    <property type="molecule type" value="Genomic_DNA"/>
</dbReference>
<reference evidence="6" key="1">
    <citation type="submission" date="2015-07" db="EMBL/GenBank/DDBJ databases">
        <title>Complete Genome of Thermincola ferriacetica strain Z-0001T.</title>
        <authorList>
            <person name="Lusk B."/>
            <person name="Badalamenti J.P."/>
            <person name="Parameswaran P."/>
            <person name="Bond D.R."/>
            <person name="Torres C.I."/>
        </authorList>
    </citation>
    <scope>NUCLEOTIDE SEQUENCE [LARGE SCALE GENOMIC DNA]</scope>
    <source>
        <strain evidence="6">Z-0001</strain>
    </source>
</reference>
<dbReference type="InterPro" id="IPR051201">
    <property type="entry name" value="Chloro_Bact_Ser_Proteases"/>
</dbReference>
<evidence type="ECO:0000256" key="2">
    <source>
        <dbReference type="ARBA" id="ARBA00022801"/>
    </source>
</evidence>
<dbReference type="Pfam" id="PF17820">
    <property type="entry name" value="PDZ_6"/>
    <property type="match status" value="1"/>
</dbReference>
<comment type="caution">
    <text evidence="5">The sequence shown here is derived from an EMBL/GenBank/DDBJ whole genome shotgun (WGS) entry which is preliminary data.</text>
</comment>
<keyword evidence="6" id="KW-1185">Reference proteome</keyword>
<dbReference type="InterPro" id="IPR001940">
    <property type="entry name" value="Peptidase_S1C"/>
</dbReference>